<gene>
    <name evidence="1" type="ORF">VNO77_44200</name>
</gene>
<reference evidence="1 2" key="1">
    <citation type="submission" date="2024-01" db="EMBL/GenBank/DDBJ databases">
        <title>The genomes of 5 underutilized Papilionoideae crops provide insights into root nodulation and disease resistanc.</title>
        <authorList>
            <person name="Jiang F."/>
        </authorList>
    </citation>
    <scope>NUCLEOTIDE SEQUENCE [LARGE SCALE GENOMIC DNA]</scope>
    <source>
        <strain evidence="1">LVBAO_FW01</strain>
        <tissue evidence="1">Leaves</tissue>
    </source>
</reference>
<name>A0AAN9PQ58_CANGL</name>
<proteinExistence type="predicted"/>
<organism evidence="1 2">
    <name type="scientific">Canavalia gladiata</name>
    <name type="common">Sword bean</name>
    <name type="synonym">Dolichos gladiatus</name>
    <dbReference type="NCBI Taxonomy" id="3824"/>
    <lineage>
        <taxon>Eukaryota</taxon>
        <taxon>Viridiplantae</taxon>
        <taxon>Streptophyta</taxon>
        <taxon>Embryophyta</taxon>
        <taxon>Tracheophyta</taxon>
        <taxon>Spermatophyta</taxon>
        <taxon>Magnoliopsida</taxon>
        <taxon>eudicotyledons</taxon>
        <taxon>Gunneridae</taxon>
        <taxon>Pentapetalae</taxon>
        <taxon>rosids</taxon>
        <taxon>fabids</taxon>
        <taxon>Fabales</taxon>
        <taxon>Fabaceae</taxon>
        <taxon>Papilionoideae</taxon>
        <taxon>50 kb inversion clade</taxon>
        <taxon>NPAAA clade</taxon>
        <taxon>indigoferoid/millettioid clade</taxon>
        <taxon>Phaseoleae</taxon>
        <taxon>Canavalia</taxon>
    </lineage>
</organism>
<comment type="caution">
    <text evidence="1">The sequence shown here is derived from an EMBL/GenBank/DDBJ whole genome shotgun (WGS) entry which is preliminary data.</text>
</comment>
<evidence type="ECO:0000313" key="2">
    <source>
        <dbReference type="Proteomes" id="UP001367508"/>
    </source>
</evidence>
<protein>
    <submittedName>
        <fullName evidence="1">Uncharacterized protein</fullName>
    </submittedName>
</protein>
<keyword evidence="2" id="KW-1185">Reference proteome</keyword>
<sequence>MIPRERAQDRSSPKSSFVAAAAKLESTVDSEPKCKAGRKYQILGDCIVNIIRACDLLLVPLVPGQILVYQFNPASLALSSQLTHDLKVKRNHIDSVNS</sequence>
<dbReference type="EMBL" id="JAYMYQ010000011">
    <property type="protein sequence ID" value="KAK7306274.1"/>
    <property type="molecule type" value="Genomic_DNA"/>
</dbReference>
<dbReference type="Proteomes" id="UP001367508">
    <property type="component" value="Unassembled WGS sequence"/>
</dbReference>
<dbReference type="AlphaFoldDB" id="A0AAN9PQ58"/>
<evidence type="ECO:0000313" key="1">
    <source>
        <dbReference type="EMBL" id="KAK7306274.1"/>
    </source>
</evidence>
<accession>A0AAN9PQ58</accession>